<comment type="caution">
    <text evidence="1">The sequence shown here is derived from an EMBL/GenBank/DDBJ whole genome shotgun (WGS) entry which is preliminary data.</text>
</comment>
<sequence>MPFDASVKLSDSLALNPSSFGLILSGSRSHTMVSFNFTVRNINMVTSTQELDNGHTHIRLHHLGVHIVLSGLLSTFGSLRGRHGRQIEEPLPSETFVPSAHLLPQELILLDL</sequence>
<protein>
    <submittedName>
        <fullName evidence="1">Uncharacterized protein</fullName>
    </submittedName>
</protein>
<reference evidence="1" key="1">
    <citation type="submission" date="2020-07" db="EMBL/GenBank/DDBJ databases">
        <title>Multicomponent nature underlies the extraordinary mechanical properties of spider dragline silk.</title>
        <authorList>
            <person name="Kono N."/>
            <person name="Nakamura H."/>
            <person name="Mori M."/>
            <person name="Yoshida Y."/>
            <person name="Ohtoshi R."/>
            <person name="Malay A.D."/>
            <person name="Moran D.A.P."/>
            <person name="Tomita M."/>
            <person name="Numata K."/>
            <person name="Arakawa K."/>
        </authorList>
    </citation>
    <scope>NUCLEOTIDE SEQUENCE</scope>
</reference>
<evidence type="ECO:0000313" key="1">
    <source>
        <dbReference type="EMBL" id="GFQ65108.1"/>
    </source>
</evidence>
<organism evidence="1 2">
    <name type="scientific">Trichonephila clavata</name>
    <name type="common">Joro spider</name>
    <name type="synonym">Nephila clavata</name>
    <dbReference type="NCBI Taxonomy" id="2740835"/>
    <lineage>
        <taxon>Eukaryota</taxon>
        <taxon>Metazoa</taxon>
        <taxon>Ecdysozoa</taxon>
        <taxon>Arthropoda</taxon>
        <taxon>Chelicerata</taxon>
        <taxon>Arachnida</taxon>
        <taxon>Araneae</taxon>
        <taxon>Araneomorphae</taxon>
        <taxon>Entelegynae</taxon>
        <taxon>Araneoidea</taxon>
        <taxon>Nephilidae</taxon>
        <taxon>Trichonephila</taxon>
    </lineage>
</organism>
<evidence type="ECO:0000313" key="2">
    <source>
        <dbReference type="Proteomes" id="UP000887116"/>
    </source>
</evidence>
<name>A0A8X6EXH2_TRICU</name>
<gene>
    <name evidence="1" type="ORF">TNCT_402091</name>
</gene>
<keyword evidence="2" id="KW-1185">Reference proteome</keyword>
<dbReference type="AlphaFoldDB" id="A0A8X6EXH2"/>
<dbReference type="Proteomes" id="UP000887116">
    <property type="component" value="Unassembled WGS sequence"/>
</dbReference>
<proteinExistence type="predicted"/>
<dbReference type="EMBL" id="BMAO01020117">
    <property type="protein sequence ID" value="GFQ65108.1"/>
    <property type="molecule type" value="Genomic_DNA"/>
</dbReference>
<accession>A0A8X6EXH2</accession>